<dbReference type="GeneID" id="8243882"/>
<feature type="repeat" description="WD" evidence="3">
    <location>
        <begin position="102"/>
        <end position="136"/>
    </location>
</feature>
<sequence>EFTEMRLIQTIHAHEDAVWTMKFSHTGEYLATAGQDRIVRVWALDREDGARNILKPEPFREYAGHKGDILDLCWSHTDWLLSSSMDKTVRLWYMTMDECLRIFSHQDFVTAIAFNPVNDKYFLSGSLDGKLRFWNIPDHRVADWVDIGEMVTAASFNSDGSTAVAGSYKGKCHFYRMDGVRFDYITHLDVRNTKSNKASGKKITGLSWMPGDDNKLLVTSNDSRIRVYDGYTLACKYKGHKNNNSQIRASFSPGAEFIVCGSEDEHVYVWSTVNSFVPSINPIYTGYRRDKHSSYEQFAAQHDIATVALFAPD</sequence>
<dbReference type="PROSITE" id="PS50294">
    <property type="entry name" value="WD_REPEATS_REGION"/>
    <property type="match status" value="3"/>
</dbReference>
<dbReference type="FunCoup" id="C1E6S3">
    <property type="interactions" value="1559"/>
</dbReference>
<evidence type="ECO:0000256" key="2">
    <source>
        <dbReference type="ARBA" id="ARBA00022737"/>
    </source>
</evidence>
<feature type="non-terminal residue" evidence="4">
    <location>
        <position position="1"/>
    </location>
</feature>
<dbReference type="PANTHER" id="PTHR14221">
    <property type="entry name" value="WD REPEAT DOMAIN 44"/>
    <property type="match status" value="1"/>
</dbReference>
<reference evidence="4 5" key="1">
    <citation type="journal article" date="2009" name="Science">
        <title>Green evolution and dynamic adaptations revealed by genomes of the marine picoeukaryotes Micromonas.</title>
        <authorList>
            <person name="Worden A.Z."/>
            <person name="Lee J.H."/>
            <person name="Mock T."/>
            <person name="Rouze P."/>
            <person name="Simmons M.P."/>
            <person name="Aerts A.L."/>
            <person name="Allen A.E."/>
            <person name="Cuvelier M.L."/>
            <person name="Derelle E."/>
            <person name="Everett M.V."/>
            <person name="Foulon E."/>
            <person name="Grimwood J."/>
            <person name="Gundlach H."/>
            <person name="Henrissat B."/>
            <person name="Napoli C."/>
            <person name="McDonald S.M."/>
            <person name="Parker M.S."/>
            <person name="Rombauts S."/>
            <person name="Salamov A."/>
            <person name="Von Dassow P."/>
            <person name="Badger J.H."/>
            <person name="Coutinho P.M."/>
            <person name="Demir E."/>
            <person name="Dubchak I."/>
            <person name="Gentemann C."/>
            <person name="Eikrem W."/>
            <person name="Gready J.E."/>
            <person name="John U."/>
            <person name="Lanier W."/>
            <person name="Lindquist E.A."/>
            <person name="Lucas S."/>
            <person name="Mayer K.F."/>
            <person name="Moreau H."/>
            <person name="Not F."/>
            <person name="Otillar R."/>
            <person name="Panaud O."/>
            <person name="Pangilinan J."/>
            <person name="Paulsen I."/>
            <person name="Piegu B."/>
            <person name="Poliakov A."/>
            <person name="Robbens S."/>
            <person name="Schmutz J."/>
            <person name="Toulza E."/>
            <person name="Wyss T."/>
            <person name="Zelensky A."/>
            <person name="Zhou K."/>
            <person name="Armbrust E.V."/>
            <person name="Bhattacharya D."/>
            <person name="Goodenough U.W."/>
            <person name="Van de Peer Y."/>
            <person name="Grigoriev I.V."/>
        </authorList>
    </citation>
    <scope>NUCLEOTIDE SEQUENCE [LARGE SCALE GENOMIC DNA]</scope>
    <source>
        <strain evidence="5">RCC299 / NOUM17</strain>
    </source>
</reference>
<dbReference type="STRING" id="296587.C1E6S3"/>
<dbReference type="Proteomes" id="UP000002009">
    <property type="component" value="Chromosome 5"/>
</dbReference>
<dbReference type="PRINTS" id="PR00320">
    <property type="entry name" value="GPROTEINBRPT"/>
</dbReference>
<evidence type="ECO:0000256" key="1">
    <source>
        <dbReference type="ARBA" id="ARBA00022574"/>
    </source>
</evidence>
<proteinExistence type="predicted"/>
<dbReference type="InterPro" id="IPR001680">
    <property type="entry name" value="WD40_rpt"/>
</dbReference>
<organism evidence="4 5">
    <name type="scientific">Micromonas commoda (strain RCC299 / NOUM17 / CCMP2709)</name>
    <name type="common">Picoplanktonic green alga</name>
    <dbReference type="NCBI Taxonomy" id="296587"/>
    <lineage>
        <taxon>Eukaryota</taxon>
        <taxon>Viridiplantae</taxon>
        <taxon>Chlorophyta</taxon>
        <taxon>Mamiellophyceae</taxon>
        <taxon>Mamiellales</taxon>
        <taxon>Mamiellaceae</taxon>
        <taxon>Micromonas</taxon>
    </lineage>
</organism>
<dbReference type="InterPro" id="IPR015943">
    <property type="entry name" value="WD40/YVTN_repeat-like_dom_sf"/>
</dbReference>
<keyword evidence="5" id="KW-1185">Reference proteome</keyword>
<dbReference type="AlphaFoldDB" id="C1E6S3"/>
<dbReference type="SMART" id="SM00320">
    <property type="entry name" value="WD40"/>
    <property type="match status" value="6"/>
</dbReference>
<dbReference type="KEGG" id="mis:MICPUN_68736"/>
<dbReference type="OrthoDB" id="408728at2759"/>
<dbReference type="InterPro" id="IPR040324">
    <property type="entry name" value="WDR44/Dgr2"/>
</dbReference>
<dbReference type="PANTHER" id="PTHR14221:SF0">
    <property type="entry name" value="WD REPEAT-CONTAINING PROTEIN 44"/>
    <property type="match status" value="1"/>
</dbReference>
<dbReference type="InterPro" id="IPR036322">
    <property type="entry name" value="WD40_repeat_dom_sf"/>
</dbReference>
<keyword evidence="2" id="KW-0677">Repeat</keyword>
<dbReference type="eggNOG" id="KOG0283">
    <property type="taxonomic scope" value="Eukaryota"/>
</dbReference>
<dbReference type="RefSeq" id="XP_002502226.1">
    <property type="nucleotide sequence ID" value="XM_002502180.1"/>
</dbReference>
<evidence type="ECO:0000313" key="5">
    <source>
        <dbReference type="Proteomes" id="UP000002009"/>
    </source>
</evidence>
<dbReference type="Gene3D" id="2.130.10.10">
    <property type="entry name" value="YVTN repeat-like/Quinoprotein amine dehydrogenase"/>
    <property type="match status" value="1"/>
</dbReference>
<dbReference type="InterPro" id="IPR020472">
    <property type="entry name" value="WD40_PAC1"/>
</dbReference>
<evidence type="ECO:0000313" key="4">
    <source>
        <dbReference type="EMBL" id="ACO63484.1"/>
    </source>
</evidence>
<protein>
    <submittedName>
        <fullName evidence="4">Uncharacterized protein</fullName>
    </submittedName>
</protein>
<keyword evidence="1 3" id="KW-0853">WD repeat</keyword>
<name>C1E6S3_MICCC</name>
<dbReference type="OMA" id="YDVHCAV"/>
<dbReference type="PROSITE" id="PS50082">
    <property type="entry name" value="WD_REPEATS_2"/>
    <property type="match status" value="3"/>
</dbReference>
<dbReference type="SUPFAM" id="SSF50978">
    <property type="entry name" value="WD40 repeat-like"/>
    <property type="match status" value="1"/>
</dbReference>
<feature type="repeat" description="WD" evidence="3">
    <location>
        <begin position="62"/>
        <end position="102"/>
    </location>
</feature>
<accession>C1E6S3</accession>
<dbReference type="Pfam" id="PF00400">
    <property type="entry name" value="WD40"/>
    <property type="match status" value="4"/>
</dbReference>
<dbReference type="InParanoid" id="C1E6S3"/>
<feature type="repeat" description="WD" evidence="3">
    <location>
        <begin position="11"/>
        <end position="52"/>
    </location>
</feature>
<dbReference type="EMBL" id="CP001326">
    <property type="protein sequence ID" value="ACO63484.1"/>
    <property type="molecule type" value="Genomic_DNA"/>
</dbReference>
<gene>
    <name evidence="4" type="ORF">MICPUN_68736</name>
</gene>
<evidence type="ECO:0000256" key="3">
    <source>
        <dbReference type="PROSITE-ProRule" id="PRU00221"/>
    </source>
</evidence>
<feature type="non-terminal residue" evidence="4">
    <location>
        <position position="313"/>
    </location>
</feature>